<feature type="transmembrane region" description="Helical" evidence="6">
    <location>
        <begin position="34"/>
        <end position="56"/>
    </location>
</feature>
<accession>A0ABU3YW74</accession>
<feature type="transmembrane region" description="Helical" evidence="6">
    <location>
        <begin position="150"/>
        <end position="171"/>
    </location>
</feature>
<feature type="transmembrane region" description="Helical" evidence="6">
    <location>
        <begin position="62"/>
        <end position="81"/>
    </location>
</feature>
<feature type="transmembrane region" description="Helical" evidence="6">
    <location>
        <begin position="93"/>
        <end position="114"/>
    </location>
</feature>
<gene>
    <name evidence="8" type="ORF">R1523_31835</name>
</gene>
<sequence length="316" mass="34294">MTGLGGGNIDWSFPIPAGISAIWSVLPVKNSVSLGILLTTVAYMAFTFHDAIIKILVSSIPVWQILFFRSLSILVGCLAYGRGKLVHQTMTSPIIKPMIARSILLLCAWLSYYSAASRLQLAEVTTLYYAAPVVGTLLAWFILKEKVTPARWLAVGVGFVGVLIACNPVGLTISWPVYLALQAAVLWASAMVLLRKTSLHEKTIIQLTVSNVFFLAMTGVAVIWTWQTPDMTQLALLIATGIVAGCAQFALFEGMRQAPVSVLAPFEYSSLIWAFLLGYLIWADIPTHNVVVGAAMILGAGLIIIVSEKLRRRITA</sequence>
<keyword evidence="9" id="KW-1185">Reference proteome</keyword>
<reference evidence="9" key="1">
    <citation type="journal article" date="2023" name="Int. J. Mol. Sci.">
        <title>Genomic and Metabolic Characterization of Plant Growth-Promoting Rhizobacteria Isolated from Nodules of Clovers Grown in Non-Farmed Soil.</title>
        <authorList>
            <person name="Wojcik M."/>
            <person name="Koper P."/>
            <person name="Zebracki K."/>
            <person name="Marczak M."/>
            <person name="Mazur A."/>
        </authorList>
    </citation>
    <scope>NUCLEOTIDE SEQUENCE [LARGE SCALE GENOMIC DNA]</scope>
    <source>
        <strain evidence="9">KB12</strain>
    </source>
</reference>
<evidence type="ECO:0000313" key="8">
    <source>
        <dbReference type="EMBL" id="MDV4190093.1"/>
    </source>
</evidence>
<dbReference type="InterPro" id="IPR000620">
    <property type="entry name" value="EamA_dom"/>
</dbReference>
<feature type="transmembrane region" description="Helical" evidence="6">
    <location>
        <begin position="263"/>
        <end position="282"/>
    </location>
</feature>
<comment type="similarity">
    <text evidence="2">Belongs to the drug/metabolite transporter (DMT) superfamily. 10 TMS drug/metabolite exporter (DME) (TC 2.A.7.3) family.</text>
</comment>
<keyword evidence="4 6" id="KW-1133">Transmembrane helix</keyword>
<evidence type="ECO:0000313" key="9">
    <source>
        <dbReference type="Proteomes" id="UP001187203"/>
    </source>
</evidence>
<dbReference type="SUPFAM" id="SSF103481">
    <property type="entry name" value="Multidrug resistance efflux transporter EmrE"/>
    <property type="match status" value="2"/>
</dbReference>
<evidence type="ECO:0000259" key="7">
    <source>
        <dbReference type="Pfam" id="PF00892"/>
    </source>
</evidence>
<feature type="transmembrane region" description="Helical" evidence="6">
    <location>
        <begin position="126"/>
        <end position="143"/>
    </location>
</feature>
<protein>
    <submittedName>
        <fullName evidence="8">DMT family transporter</fullName>
    </submittedName>
</protein>
<feature type="transmembrane region" description="Helical" evidence="6">
    <location>
        <begin position="232"/>
        <end position="251"/>
    </location>
</feature>
<feature type="transmembrane region" description="Helical" evidence="6">
    <location>
        <begin position="177"/>
        <end position="195"/>
    </location>
</feature>
<name>A0ABU3YW74_9HYPH</name>
<keyword evidence="3 6" id="KW-0812">Transmembrane</keyword>
<feature type="domain" description="EamA" evidence="7">
    <location>
        <begin position="175"/>
        <end position="304"/>
    </location>
</feature>
<dbReference type="InterPro" id="IPR037185">
    <property type="entry name" value="EmrE-like"/>
</dbReference>
<evidence type="ECO:0000256" key="6">
    <source>
        <dbReference type="SAM" id="Phobius"/>
    </source>
</evidence>
<proteinExistence type="inferred from homology"/>
<dbReference type="PANTHER" id="PTHR22911">
    <property type="entry name" value="ACYL-MALONYL CONDENSING ENZYME-RELATED"/>
    <property type="match status" value="1"/>
</dbReference>
<evidence type="ECO:0000256" key="3">
    <source>
        <dbReference type="ARBA" id="ARBA00022692"/>
    </source>
</evidence>
<evidence type="ECO:0000256" key="2">
    <source>
        <dbReference type="ARBA" id="ARBA00009853"/>
    </source>
</evidence>
<comment type="caution">
    <text evidence="8">The sequence shown here is derived from an EMBL/GenBank/DDBJ whole genome shotgun (WGS) entry which is preliminary data.</text>
</comment>
<keyword evidence="5 6" id="KW-0472">Membrane</keyword>
<dbReference type="Proteomes" id="UP001187203">
    <property type="component" value="Unassembled WGS sequence"/>
</dbReference>
<organism evidence="8 9">
    <name type="scientific">Rhizobium brockwellii</name>
    <dbReference type="NCBI Taxonomy" id="3019932"/>
    <lineage>
        <taxon>Bacteria</taxon>
        <taxon>Pseudomonadati</taxon>
        <taxon>Pseudomonadota</taxon>
        <taxon>Alphaproteobacteria</taxon>
        <taxon>Hyphomicrobiales</taxon>
        <taxon>Rhizobiaceae</taxon>
        <taxon>Rhizobium/Agrobacterium group</taxon>
        <taxon>Rhizobium</taxon>
    </lineage>
</organism>
<evidence type="ECO:0000256" key="4">
    <source>
        <dbReference type="ARBA" id="ARBA00022989"/>
    </source>
</evidence>
<dbReference type="Pfam" id="PF00892">
    <property type="entry name" value="EamA"/>
    <property type="match status" value="2"/>
</dbReference>
<dbReference type="RefSeq" id="WP_317277174.1">
    <property type="nucleotide sequence ID" value="NZ_JAWJWH010000026.1"/>
</dbReference>
<feature type="transmembrane region" description="Helical" evidence="6">
    <location>
        <begin position="288"/>
        <end position="306"/>
    </location>
</feature>
<dbReference type="EMBL" id="JAWJWI010000024">
    <property type="protein sequence ID" value="MDV4190093.1"/>
    <property type="molecule type" value="Genomic_DNA"/>
</dbReference>
<feature type="domain" description="EamA" evidence="7">
    <location>
        <begin position="34"/>
        <end position="164"/>
    </location>
</feature>
<feature type="transmembrane region" description="Helical" evidence="6">
    <location>
        <begin position="207"/>
        <end position="226"/>
    </location>
</feature>
<comment type="subcellular location">
    <subcellularLocation>
        <location evidence="1">Membrane</location>
        <topology evidence="1">Multi-pass membrane protein</topology>
    </subcellularLocation>
</comment>
<dbReference type="PANTHER" id="PTHR22911:SF6">
    <property type="entry name" value="SOLUTE CARRIER FAMILY 35 MEMBER G1"/>
    <property type="match status" value="1"/>
</dbReference>
<evidence type="ECO:0000256" key="5">
    <source>
        <dbReference type="ARBA" id="ARBA00023136"/>
    </source>
</evidence>
<evidence type="ECO:0000256" key="1">
    <source>
        <dbReference type="ARBA" id="ARBA00004141"/>
    </source>
</evidence>